<dbReference type="AlphaFoldDB" id="A0A0D9X7M9"/>
<dbReference type="Proteomes" id="UP000032180">
    <property type="component" value="Chromosome 8"/>
</dbReference>
<accession>A0A0D9X7M9</accession>
<proteinExistence type="predicted"/>
<dbReference type="HOGENOM" id="CLU_1385988_0_0_1"/>
<sequence length="197" mass="21369">MELDPELAGGERRLVWGRVQHIKCRGGTCEHRITTQFKGVGEVGVASATMGNSGDTTKPAATRGQLYLAKKAQPQALLQVEEGLEMVQINVSPRNLTGGRGTAATALDQSRRRMWPISFLAAPIEAWFEAFGRGRLGDGGGEVAHPDLIYIGRGIKSIWWRRTGDVATALRELRLNFAFPEIGCTKKGQILAVATAQ</sequence>
<organism evidence="1 2">
    <name type="scientific">Leersia perrieri</name>
    <dbReference type="NCBI Taxonomy" id="77586"/>
    <lineage>
        <taxon>Eukaryota</taxon>
        <taxon>Viridiplantae</taxon>
        <taxon>Streptophyta</taxon>
        <taxon>Embryophyta</taxon>
        <taxon>Tracheophyta</taxon>
        <taxon>Spermatophyta</taxon>
        <taxon>Magnoliopsida</taxon>
        <taxon>Liliopsida</taxon>
        <taxon>Poales</taxon>
        <taxon>Poaceae</taxon>
        <taxon>BOP clade</taxon>
        <taxon>Oryzoideae</taxon>
        <taxon>Oryzeae</taxon>
        <taxon>Oryzinae</taxon>
        <taxon>Leersia</taxon>
    </lineage>
</organism>
<reference evidence="1 2" key="1">
    <citation type="submission" date="2012-08" db="EMBL/GenBank/DDBJ databases">
        <title>Oryza genome evolution.</title>
        <authorList>
            <person name="Wing R.A."/>
        </authorList>
    </citation>
    <scope>NUCLEOTIDE SEQUENCE</scope>
</reference>
<keyword evidence="2" id="KW-1185">Reference proteome</keyword>
<dbReference type="Gramene" id="LPERR08G11500.1">
    <property type="protein sequence ID" value="LPERR08G11500.1"/>
    <property type="gene ID" value="LPERR08G11500"/>
</dbReference>
<reference evidence="2" key="2">
    <citation type="submission" date="2013-12" db="EMBL/GenBank/DDBJ databases">
        <authorList>
            <person name="Yu Y."/>
            <person name="Lee S."/>
            <person name="de Baynast K."/>
            <person name="Wissotski M."/>
            <person name="Liu L."/>
            <person name="Talag J."/>
            <person name="Goicoechea J."/>
            <person name="Angelova A."/>
            <person name="Jetty R."/>
            <person name="Kudrna D."/>
            <person name="Golser W."/>
            <person name="Rivera L."/>
            <person name="Zhang J."/>
            <person name="Wing R."/>
        </authorList>
    </citation>
    <scope>NUCLEOTIDE SEQUENCE</scope>
</reference>
<dbReference type="EnsemblPlants" id="LPERR08G11500.1">
    <property type="protein sequence ID" value="LPERR08G11500.1"/>
    <property type="gene ID" value="LPERR08G11500"/>
</dbReference>
<evidence type="ECO:0000313" key="2">
    <source>
        <dbReference type="Proteomes" id="UP000032180"/>
    </source>
</evidence>
<evidence type="ECO:0000313" key="1">
    <source>
        <dbReference type="EnsemblPlants" id="LPERR08G11500.1"/>
    </source>
</evidence>
<protein>
    <submittedName>
        <fullName evidence="1">Uncharacterized protein</fullName>
    </submittedName>
</protein>
<reference evidence="1" key="3">
    <citation type="submission" date="2015-04" db="UniProtKB">
        <authorList>
            <consortium name="EnsemblPlants"/>
        </authorList>
    </citation>
    <scope>IDENTIFICATION</scope>
</reference>
<name>A0A0D9X7M9_9ORYZ</name>